<name>A0A6J7CSM2_9ZZZZ</name>
<evidence type="ECO:0000256" key="3">
    <source>
        <dbReference type="SAM" id="MobiDB-lite"/>
    </source>
</evidence>
<dbReference type="NCBIfam" id="TIGR00086">
    <property type="entry name" value="smpB"/>
    <property type="match status" value="1"/>
</dbReference>
<dbReference type="NCBIfam" id="NF003843">
    <property type="entry name" value="PRK05422.1"/>
    <property type="match status" value="1"/>
</dbReference>
<dbReference type="GO" id="GO:0070930">
    <property type="term" value="P:trans-translation-dependent protein tagging"/>
    <property type="evidence" value="ECO:0007669"/>
    <property type="project" value="TreeGrafter"/>
</dbReference>
<evidence type="ECO:0000256" key="2">
    <source>
        <dbReference type="ARBA" id="ARBA00022884"/>
    </source>
</evidence>
<keyword evidence="1" id="KW-0963">Cytoplasm</keyword>
<feature type="region of interest" description="Disordered" evidence="3">
    <location>
        <begin position="140"/>
        <end position="163"/>
    </location>
</feature>
<organism evidence="4">
    <name type="scientific">freshwater metagenome</name>
    <dbReference type="NCBI Taxonomy" id="449393"/>
    <lineage>
        <taxon>unclassified sequences</taxon>
        <taxon>metagenomes</taxon>
        <taxon>ecological metagenomes</taxon>
    </lineage>
</organism>
<reference evidence="4" key="1">
    <citation type="submission" date="2020-05" db="EMBL/GenBank/DDBJ databases">
        <authorList>
            <person name="Chiriac C."/>
            <person name="Salcher M."/>
            <person name="Ghai R."/>
            <person name="Kavagutti S V."/>
        </authorList>
    </citation>
    <scope>NUCLEOTIDE SEQUENCE</scope>
</reference>
<dbReference type="Gene3D" id="2.40.280.10">
    <property type="match status" value="1"/>
</dbReference>
<dbReference type="PROSITE" id="PS01317">
    <property type="entry name" value="SSRP"/>
    <property type="match status" value="1"/>
</dbReference>
<dbReference type="InterPro" id="IPR023620">
    <property type="entry name" value="SmpB"/>
</dbReference>
<dbReference type="Pfam" id="PF01668">
    <property type="entry name" value="SmpB"/>
    <property type="match status" value="1"/>
</dbReference>
<keyword evidence="2" id="KW-0694">RNA-binding</keyword>
<dbReference type="HAMAP" id="MF_00023">
    <property type="entry name" value="SmpB"/>
    <property type="match status" value="1"/>
</dbReference>
<sequence>MAAKKNKGGIKDPITSGIVANNRRAGHKYEFLDKYECGIQLLGTEVKALRQGTAQLSDAYATIERGEVWLLNMHIPHYTPAAHDNHLPERPRKLLLHRRQIEKLLGQTAEKGLTLVPTKVYFSGQHAKVEIAVARGKQLHDKRRTLKDKEMKREMDRAERHRR</sequence>
<protein>
    <submittedName>
        <fullName evidence="4">Unannotated protein</fullName>
    </submittedName>
</protein>
<dbReference type="PANTHER" id="PTHR30308:SF2">
    <property type="entry name" value="SSRA-BINDING PROTEIN"/>
    <property type="match status" value="1"/>
</dbReference>
<gene>
    <name evidence="4" type="ORF">UFOPK3444_00209</name>
</gene>
<dbReference type="AlphaFoldDB" id="A0A6J7CSM2"/>
<dbReference type="EMBL" id="CAFBLU010000002">
    <property type="protein sequence ID" value="CAB4861602.1"/>
    <property type="molecule type" value="Genomic_DNA"/>
</dbReference>
<feature type="compositionally biased region" description="Basic and acidic residues" evidence="3">
    <location>
        <begin position="147"/>
        <end position="163"/>
    </location>
</feature>
<dbReference type="PANTHER" id="PTHR30308">
    <property type="entry name" value="TMRNA-BINDING COMPONENT OF TRANS-TRANSLATION TAGGING COMPLEX"/>
    <property type="match status" value="1"/>
</dbReference>
<accession>A0A6J7CSM2</accession>
<evidence type="ECO:0000313" key="4">
    <source>
        <dbReference type="EMBL" id="CAB4861602.1"/>
    </source>
</evidence>
<dbReference type="GO" id="GO:0003723">
    <property type="term" value="F:RNA binding"/>
    <property type="evidence" value="ECO:0007669"/>
    <property type="project" value="UniProtKB-KW"/>
</dbReference>
<proteinExistence type="inferred from homology"/>
<evidence type="ECO:0000256" key="1">
    <source>
        <dbReference type="ARBA" id="ARBA00022490"/>
    </source>
</evidence>
<dbReference type="InterPro" id="IPR000037">
    <property type="entry name" value="SsrA-bd_prot"/>
</dbReference>
<dbReference type="SUPFAM" id="SSF74982">
    <property type="entry name" value="Small protein B (SmpB)"/>
    <property type="match status" value="1"/>
</dbReference>
<dbReference type="InterPro" id="IPR020081">
    <property type="entry name" value="SsrA-bd_prot_CS"/>
</dbReference>
<dbReference type="CDD" id="cd09294">
    <property type="entry name" value="SmpB"/>
    <property type="match status" value="1"/>
</dbReference>
<dbReference type="GO" id="GO:0005829">
    <property type="term" value="C:cytosol"/>
    <property type="evidence" value="ECO:0007669"/>
    <property type="project" value="TreeGrafter"/>
</dbReference>